<protein>
    <submittedName>
        <fullName evidence="5">Long-chain-fatty-acid--CoA ligase</fullName>
        <ecNumber evidence="5">6.2.1.3</ecNumber>
    </submittedName>
</protein>
<dbReference type="Proteomes" id="UP000221538">
    <property type="component" value="Unassembled WGS sequence"/>
</dbReference>
<reference evidence="5 6" key="1">
    <citation type="journal article" date="2013" name="Biodegradation">
        <title>Occurrence of 4-tert-butylphenol (4-t-BP) biodegradation in an aquatic sample caused by the presence of Spirodela polyrrhiza and isolation of a 4-t-BP-utilizing bacterium.</title>
        <authorList>
            <person name="Ogata Y."/>
            <person name="Toyama T."/>
            <person name="Yu N."/>
            <person name="Wang X."/>
            <person name="Sei K."/>
            <person name="Ike M."/>
        </authorList>
    </citation>
    <scope>NUCLEOTIDE SEQUENCE [LARGE SCALE GENOMIC DNA]</scope>
    <source>
        <strain evidence="5 6">OMI</strain>
    </source>
</reference>
<feature type="domain" description="AMP-binding enzyme C-terminal" evidence="4">
    <location>
        <begin position="441"/>
        <end position="519"/>
    </location>
</feature>
<proteinExistence type="inferred from homology"/>
<evidence type="ECO:0000313" key="6">
    <source>
        <dbReference type="Proteomes" id="UP000221538"/>
    </source>
</evidence>
<dbReference type="EMBL" id="BEWI01000031">
    <property type="protein sequence ID" value="GAY21942.1"/>
    <property type="molecule type" value="Genomic_DNA"/>
</dbReference>
<evidence type="ECO:0000259" key="4">
    <source>
        <dbReference type="Pfam" id="PF13193"/>
    </source>
</evidence>
<dbReference type="Pfam" id="PF13193">
    <property type="entry name" value="AMP-binding_C"/>
    <property type="match status" value="1"/>
</dbReference>
<dbReference type="Gene3D" id="3.30.300.30">
    <property type="match status" value="1"/>
</dbReference>
<gene>
    <name evidence="5" type="ORF">SFOMI_2495</name>
</gene>
<dbReference type="Gene3D" id="3.40.50.12780">
    <property type="entry name" value="N-terminal domain of ligase-like"/>
    <property type="match status" value="1"/>
</dbReference>
<evidence type="ECO:0000256" key="2">
    <source>
        <dbReference type="ARBA" id="ARBA00022598"/>
    </source>
</evidence>
<evidence type="ECO:0000313" key="5">
    <source>
        <dbReference type="EMBL" id="GAY21942.1"/>
    </source>
</evidence>
<dbReference type="EC" id="6.2.1.3" evidence="5"/>
<dbReference type="InterPro" id="IPR000873">
    <property type="entry name" value="AMP-dep_synth/lig_dom"/>
</dbReference>
<dbReference type="PANTHER" id="PTHR43201">
    <property type="entry name" value="ACYL-COA SYNTHETASE"/>
    <property type="match status" value="1"/>
</dbReference>
<organism evidence="5 6">
    <name type="scientific">Sphingobium fuliginis (strain ATCC 27551)</name>
    <dbReference type="NCBI Taxonomy" id="336203"/>
    <lineage>
        <taxon>Bacteria</taxon>
        <taxon>Pseudomonadati</taxon>
        <taxon>Pseudomonadota</taxon>
        <taxon>Alphaproteobacteria</taxon>
        <taxon>Sphingomonadales</taxon>
        <taxon>Sphingomonadaceae</taxon>
        <taxon>Sphingobium</taxon>
    </lineage>
</organism>
<comment type="caution">
    <text evidence="5">The sequence shown here is derived from an EMBL/GenBank/DDBJ whole genome shotgun (WGS) entry which is preliminary data.</text>
</comment>
<dbReference type="InterPro" id="IPR045851">
    <property type="entry name" value="AMP-bd_C_sf"/>
</dbReference>
<feature type="domain" description="AMP-dependent synthetase/ligase" evidence="3">
    <location>
        <begin position="20"/>
        <end position="378"/>
    </location>
</feature>
<dbReference type="AlphaFoldDB" id="A0A292ZB48"/>
<name>A0A292ZB48_SPHSA</name>
<dbReference type="InterPro" id="IPR025110">
    <property type="entry name" value="AMP-bd_C"/>
</dbReference>
<dbReference type="GO" id="GO:0031956">
    <property type="term" value="F:medium-chain fatty acid-CoA ligase activity"/>
    <property type="evidence" value="ECO:0007669"/>
    <property type="project" value="TreeGrafter"/>
</dbReference>
<evidence type="ECO:0000256" key="1">
    <source>
        <dbReference type="ARBA" id="ARBA00006432"/>
    </source>
</evidence>
<dbReference type="InterPro" id="IPR042099">
    <property type="entry name" value="ANL_N_sf"/>
</dbReference>
<dbReference type="GO" id="GO:0004467">
    <property type="term" value="F:long-chain fatty acid-CoA ligase activity"/>
    <property type="evidence" value="ECO:0007669"/>
    <property type="project" value="UniProtKB-EC"/>
</dbReference>
<dbReference type="Pfam" id="PF00501">
    <property type="entry name" value="AMP-binding"/>
    <property type="match status" value="1"/>
</dbReference>
<dbReference type="PROSITE" id="PS00455">
    <property type="entry name" value="AMP_BINDING"/>
    <property type="match status" value="1"/>
</dbReference>
<evidence type="ECO:0000259" key="3">
    <source>
        <dbReference type="Pfam" id="PF00501"/>
    </source>
</evidence>
<sequence>MSGIDNSPAAESARTVYEMFAAAAATSPDRPFLVVPSCSERAYLQDGAEFTYAQALAEINAVAALYRQAGYGPRHRVALVVGNRPEHFWHFLALNALGACAVPLNPDYLPHEFAHGLRQASVSLVIMAGEAGSRVRAGAAELSPAPAVVDLDAGEFVIPAPSCPAVPAVDDAEERAALIIYTSGTTSRPKGCMISNSSCLASGRSYVDVGGLLTLEPDVERLYVPLPTFHMNACVLALNAMLRQRGCLIVTDRFRASRWWAEIRETRATGVHYLGLIPPILLKMPHAENEGAPTVKFGLGAGVDPVLHAPFEERFGFPLIEVWGMTETSRLIANASEPRRTDTRAFGKPHAPLEVLVADDDDRPVAVGQSGQLLVRCAGSDPRSGFFSGYVNDAAATEEAWQNGWFHTGDVVRQDDDGMLYFVERRKNIIRRSGENIAAAEIEEALIGDPFINGVVVLAVVDPIRDEEPLACVVLSEGRTPCLDEAKRIFDESKATLASHKLPGWIQFIQDIPVTATQKVRKDVLLASFDPSNPNAFDMRPFKTRKNTSNQA</sequence>
<dbReference type="InterPro" id="IPR020845">
    <property type="entry name" value="AMP-binding_CS"/>
</dbReference>
<comment type="similarity">
    <text evidence="1">Belongs to the ATP-dependent AMP-binding enzyme family.</text>
</comment>
<reference evidence="5 6" key="2">
    <citation type="journal article" date="2013" name="Environ. Sci. Technol.">
        <title>The 4-tert-butylphenol-utilizing bacterium Sphingobium fuliginis OMI can degrade bisphenols via phenolic ring hydroxylation and meta-cleavage pathway.</title>
        <authorList>
            <person name="Ogata Y."/>
            <person name="Goda S."/>
            <person name="Toyama T."/>
            <person name="Sei K."/>
            <person name="Ike M."/>
        </authorList>
    </citation>
    <scope>NUCLEOTIDE SEQUENCE [LARGE SCALE GENOMIC DNA]</scope>
    <source>
        <strain evidence="5 6">OMI</strain>
    </source>
</reference>
<accession>A0A292ZB48</accession>
<dbReference type="PANTHER" id="PTHR43201:SF5">
    <property type="entry name" value="MEDIUM-CHAIN ACYL-COA LIGASE ACSF2, MITOCHONDRIAL"/>
    <property type="match status" value="1"/>
</dbReference>
<dbReference type="RefSeq" id="WP_099185937.1">
    <property type="nucleotide sequence ID" value="NZ_BEWI01000031.1"/>
</dbReference>
<keyword evidence="2 5" id="KW-0436">Ligase</keyword>
<dbReference type="SUPFAM" id="SSF56801">
    <property type="entry name" value="Acetyl-CoA synthetase-like"/>
    <property type="match status" value="1"/>
</dbReference>